<dbReference type="RefSeq" id="WP_066725485.1">
    <property type="nucleotide sequence ID" value="NZ_JBHSLU010000004.1"/>
</dbReference>
<protein>
    <submittedName>
        <fullName evidence="2">ChrR family anti-sigma-E factor</fullName>
    </submittedName>
</protein>
<dbReference type="CDD" id="cd20301">
    <property type="entry name" value="cupin_ChrR"/>
    <property type="match status" value="1"/>
</dbReference>
<name>A0ABW0NUE5_9HYPH</name>
<dbReference type="Gene3D" id="1.10.10.1320">
    <property type="entry name" value="Anti-sigma factor, zinc-finger domain"/>
    <property type="match status" value="1"/>
</dbReference>
<accession>A0ABW0NUE5</accession>
<dbReference type="Pfam" id="PF12973">
    <property type="entry name" value="Cupin_7"/>
    <property type="match status" value="1"/>
</dbReference>
<dbReference type="Gene3D" id="2.60.120.10">
    <property type="entry name" value="Jelly Rolls"/>
    <property type="match status" value="1"/>
</dbReference>
<feature type="domain" description="ChrR-like cupin" evidence="1">
    <location>
        <begin position="101"/>
        <end position="189"/>
    </location>
</feature>
<evidence type="ECO:0000313" key="3">
    <source>
        <dbReference type="Proteomes" id="UP001596060"/>
    </source>
</evidence>
<proteinExistence type="predicted"/>
<organism evidence="2 3">
    <name type="scientific">Bosea massiliensis</name>
    <dbReference type="NCBI Taxonomy" id="151419"/>
    <lineage>
        <taxon>Bacteria</taxon>
        <taxon>Pseudomonadati</taxon>
        <taxon>Pseudomonadota</taxon>
        <taxon>Alphaproteobacteria</taxon>
        <taxon>Hyphomicrobiales</taxon>
        <taxon>Boseaceae</taxon>
        <taxon>Bosea</taxon>
    </lineage>
</organism>
<sequence>MNARHLPSDETLAGFAAGRLDEGMSLVVAAHVEMNPASARALREIEAVGGGVLAAGEAVPMLTSAEDALARLEREDHDEPPALRPVETGLPRVLQPYELGRWQPIGLGVSLRRVKVPGAESRVFMLRAAPGTRLPEHRHTGHEWTTILSGAYEHEYGRFARGDFDEANENHEHHPRVDAVEGCTCIVALTGEVKFEGWLGRLLQPLVRL</sequence>
<dbReference type="SUPFAM" id="SSF51182">
    <property type="entry name" value="RmlC-like cupins"/>
    <property type="match status" value="1"/>
</dbReference>
<dbReference type="InterPro" id="IPR012807">
    <property type="entry name" value="Anti-sigma_ChrR"/>
</dbReference>
<dbReference type="InterPro" id="IPR025979">
    <property type="entry name" value="ChrR-like_cupin_dom"/>
</dbReference>
<keyword evidence="3" id="KW-1185">Reference proteome</keyword>
<dbReference type="EMBL" id="JBHSLU010000004">
    <property type="protein sequence ID" value="MFC5504111.1"/>
    <property type="molecule type" value="Genomic_DNA"/>
</dbReference>
<dbReference type="InterPro" id="IPR014710">
    <property type="entry name" value="RmlC-like_jellyroll"/>
</dbReference>
<evidence type="ECO:0000259" key="1">
    <source>
        <dbReference type="Pfam" id="PF12973"/>
    </source>
</evidence>
<evidence type="ECO:0000313" key="2">
    <source>
        <dbReference type="EMBL" id="MFC5504111.1"/>
    </source>
</evidence>
<dbReference type="InterPro" id="IPR011051">
    <property type="entry name" value="RmlC_Cupin_sf"/>
</dbReference>
<gene>
    <name evidence="2" type="ORF">ACFPN9_02425</name>
</gene>
<dbReference type="Proteomes" id="UP001596060">
    <property type="component" value="Unassembled WGS sequence"/>
</dbReference>
<dbReference type="NCBIfam" id="TIGR02451">
    <property type="entry name" value="anti_sig_ChrR"/>
    <property type="match status" value="1"/>
</dbReference>
<comment type="caution">
    <text evidence="2">The sequence shown here is derived from an EMBL/GenBank/DDBJ whole genome shotgun (WGS) entry which is preliminary data.</text>
</comment>
<dbReference type="InterPro" id="IPR041916">
    <property type="entry name" value="Anti_sigma_zinc_sf"/>
</dbReference>
<reference evidence="3" key="1">
    <citation type="journal article" date="2019" name="Int. J. Syst. Evol. Microbiol.">
        <title>The Global Catalogue of Microorganisms (GCM) 10K type strain sequencing project: providing services to taxonomists for standard genome sequencing and annotation.</title>
        <authorList>
            <consortium name="The Broad Institute Genomics Platform"/>
            <consortium name="The Broad Institute Genome Sequencing Center for Infectious Disease"/>
            <person name="Wu L."/>
            <person name="Ma J."/>
        </authorList>
    </citation>
    <scope>NUCLEOTIDE SEQUENCE [LARGE SCALE GENOMIC DNA]</scope>
    <source>
        <strain evidence="3">CCUG 43117</strain>
    </source>
</reference>